<evidence type="ECO:0000256" key="2">
    <source>
        <dbReference type="SAM" id="MobiDB-lite"/>
    </source>
</evidence>
<dbReference type="PROSITE" id="PS50104">
    <property type="entry name" value="TIR"/>
    <property type="match status" value="1"/>
</dbReference>
<feature type="compositionally biased region" description="Basic and acidic residues" evidence="2">
    <location>
        <begin position="168"/>
        <end position="178"/>
    </location>
</feature>
<evidence type="ECO:0000313" key="4">
    <source>
        <dbReference type="EMBL" id="KAL1222978.1"/>
    </source>
</evidence>
<evidence type="ECO:0000313" key="5">
    <source>
        <dbReference type="Proteomes" id="UP001558713"/>
    </source>
</evidence>
<dbReference type="PANTHER" id="PTHR32009">
    <property type="entry name" value="TMV RESISTANCE PROTEIN N-LIKE"/>
    <property type="match status" value="1"/>
</dbReference>
<evidence type="ECO:0000259" key="3">
    <source>
        <dbReference type="PROSITE" id="PS50104"/>
    </source>
</evidence>
<dbReference type="EMBL" id="JBANAX010000088">
    <property type="protein sequence ID" value="KAL1222978.1"/>
    <property type="molecule type" value="Genomic_DNA"/>
</dbReference>
<protein>
    <submittedName>
        <fullName evidence="4">Vesicle-associated protein 1-4</fullName>
    </submittedName>
</protein>
<dbReference type="PANTHER" id="PTHR32009:SF62">
    <property type="entry name" value="DISEASE RESISTANCE PROTEIN (TIR-NBS-LRR CLASS) FAMILY"/>
    <property type="match status" value="1"/>
</dbReference>
<feature type="compositionally biased region" description="Polar residues" evidence="2">
    <location>
        <begin position="185"/>
        <end position="196"/>
    </location>
</feature>
<dbReference type="Pfam" id="PF01582">
    <property type="entry name" value="TIR"/>
    <property type="match status" value="1"/>
</dbReference>
<dbReference type="FunFam" id="3.40.50.10140:FF:000007">
    <property type="entry name" value="Disease resistance protein (TIR-NBS-LRR class)"/>
    <property type="match status" value="1"/>
</dbReference>
<evidence type="ECO:0000256" key="1">
    <source>
        <dbReference type="ARBA" id="ARBA00023027"/>
    </source>
</evidence>
<keyword evidence="5" id="KW-1185">Reference proteome</keyword>
<sequence length="397" mass="45311">MVSLFLLLSFDRNDLQLITSIPERFTHIRLSLKKCDWLSKLPGILWDTNSDRNPKEAEIVQPDEVSSNDDGLSPRNDDNFLGEAKSHSTVVELPPNLQVLRYGFLRNLVKALESYEIIILRGMIIGGLLLLSFRGLAYMSTPLTSEGGAINGIVENIPTVLEYVPTERTENSRDKFTEFPRGANPESSSSDAKTNSDLLERNCSCSPMDGKVKPPNIQVFINFRGDQLRNNFIGYLVDALQRSEINVFIDNHEQRGEELNNLFKRIEDSGIAIVLFSSRYTESRWCLDELVKIKERVHQGLLKVLPVYYKVTPTNVKRLKGEFGDHFRDKEYIYGSEEPKIKRWKEAIVFVSRRFALAYDEKSSTLEIDFLATIIKEVMKMLQDISTVESGQAEAQF</sequence>
<feature type="domain" description="TIR" evidence="3">
    <location>
        <begin position="215"/>
        <end position="378"/>
    </location>
</feature>
<organism evidence="4 5">
    <name type="scientific">Cardamine amara subsp. amara</name>
    <dbReference type="NCBI Taxonomy" id="228776"/>
    <lineage>
        <taxon>Eukaryota</taxon>
        <taxon>Viridiplantae</taxon>
        <taxon>Streptophyta</taxon>
        <taxon>Embryophyta</taxon>
        <taxon>Tracheophyta</taxon>
        <taxon>Spermatophyta</taxon>
        <taxon>Magnoliopsida</taxon>
        <taxon>eudicotyledons</taxon>
        <taxon>Gunneridae</taxon>
        <taxon>Pentapetalae</taxon>
        <taxon>rosids</taxon>
        <taxon>malvids</taxon>
        <taxon>Brassicales</taxon>
        <taxon>Brassicaceae</taxon>
        <taxon>Cardamineae</taxon>
        <taxon>Cardamine</taxon>
    </lineage>
</organism>
<dbReference type="Gene3D" id="3.40.50.10140">
    <property type="entry name" value="Toll/interleukin-1 receptor homology (TIR) domain"/>
    <property type="match status" value="1"/>
</dbReference>
<dbReference type="AlphaFoldDB" id="A0ABD1C0J4"/>
<accession>A0ABD1C0J4</accession>
<feature type="region of interest" description="Disordered" evidence="2">
    <location>
        <begin position="168"/>
        <end position="196"/>
    </location>
</feature>
<dbReference type="SUPFAM" id="SSF52200">
    <property type="entry name" value="Toll/Interleukin receptor TIR domain"/>
    <property type="match status" value="1"/>
</dbReference>
<gene>
    <name evidence="4" type="ORF">V5N11_010122</name>
</gene>
<keyword evidence="1" id="KW-0520">NAD</keyword>
<dbReference type="Proteomes" id="UP001558713">
    <property type="component" value="Unassembled WGS sequence"/>
</dbReference>
<proteinExistence type="predicted"/>
<reference evidence="4 5" key="1">
    <citation type="submission" date="2024-04" db="EMBL/GenBank/DDBJ databases">
        <title>Genome assembly C_amara_ONT_v2.</title>
        <authorList>
            <person name="Yant L."/>
            <person name="Moore C."/>
            <person name="Slenker M."/>
        </authorList>
    </citation>
    <scope>NUCLEOTIDE SEQUENCE [LARGE SCALE GENOMIC DNA]</scope>
    <source>
        <tissue evidence="4">Leaf</tissue>
    </source>
</reference>
<dbReference type="SMART" id="SM00255">
    <property type="entry name" value="TIR"/>
    <property type="match status" value="1"/>
</dbReference>
<dbReference type="InterPro" id="IPR035897">
    <property type="entry name" value="Toll_tir_struct_dom_sf"/>
</dbReference>
<name>A0ABD1C0J4_CARAN</name>
<dbReference type="InterPro" id="IPR000157">
    <property type="entry name" value="TIR_dom"/>
</dbReference>
<feature type="region of interest" description="Disordered" evidence="2">
    <location>
        <begin position="60"/>
        <end position="79"/>
    </location>
</feature>
<comment type="caution">
    <text evidence="4">The sequence shown here is derived from an EMBL/GenBank/DDBJ whole genome shotgun (WGS) entry which is preliminary data.</text>
</comment>